<sequence>MGLPQFMKSTDVEAQKNGQLYPNQMETPQLRWAFIRKVYSIICCQLALTVAVAAVVVTVKEISKFFHTLEGLITFVCLIILTVAIAISLWWLHNKHPWNYLLLILFTFAEAIVIGVCCSFKQGKVVMLAVILTLTVVVGLTAYTFWAVKRGADFAFLGPFLFAASLMLFTFALIQIFLPMGPLSKTIFAALSGILACAYIVYDTDNIIKRLSYDEYIMGALNIYSDIVMLFLSILRLLG</sequence>
<feature type="transmembrane region" description="Helical" evidence="5">
    <location>
        <begin position="125"/>
        <end position="148"/>
    </location>
</feature>
<dbReference type="OrthoDB" id="7933078at2759"/>
<feature type="transmembrane region" description="Helical" evidence="5">
    <location>
        <begin position="98"/>
        <end position="118"/>
    </location>
</feature>
<feature type="transmembrane region" description="Helical" evidence="5">
    <location>
        <begin position="38"/>
        <end position="59"/>
    </location>
</feature>
<dbReference type="Gramene" id="PRQ36091">
    <property type="protein sequence ID" value="PRQ36091"/>
    <property type="gene ID" value="RchiOBHm_Chr4g0387621"/>
</dbReference>
<evidence type="ECO:0000256" key="3">
    <source>
        <dbReference type="ARBA" id="ARBA00022989"/>
    </source>
</evidence>
<dbReference type="Pfam" id="PF01027">
    <property type="entry name" value="Bax1-I"/>
    <property type="match status" value="1"/>
</dbReference>
<reference evidence="6 7" key="1">
    <citation type="journal article" date="2018" name="Nat. Genet.">
        <title>The Rosa genome provides new insights in the design of modern roses.</title>
        <authorList>
            <person name="Bendahmane M."/>
        </authorList>
    </citation>
    <scope>NUCLEOTIDE SEQUENCE [LARGE SCALE GENOMIC DNA]</scope>
    <source>
        <strain evidence="7">cv. Old Blush</strain>
    </source>
</reference>
<evidence type="ECO:0000313" key="7">
    <source>
        <dbReference type="Proteomes" id="UP000238479"/>
    </source>
</evidence>
<protein>
    <recommendedName>
        <fullName evidence="8">Bax inhibitor 1-related protein</fullName>
    </recommendedName>
</protein>
<keyword evidence="2 5" id="KW-0812">Transmembrane</keyword>
<name>A0A2P6QPH3_ROSCH</name>
<evidence type="ECO:0000256" key="1">
    <source>
        <dbReference type="ARBA" id="ARBA00004141"/>
    </source>
</evidence>
<feature type="transmembrane region" description="Helical" evidence="5">
    <location>
        <begin position="71"/>
        <end position="92"/>
    </location>
</feature>
<comment type="caution">
    <text evidence="6">The sequence shown here is derived from an EMBL/GenBank/DDBJ whole genome shotgun (WGS) entry which is preliminary data.</text>
</comment>
<keyword evidence="4 5" id="KW-0472">Membrane</keyword>
<keyword evidence="3 5" id="KW-1133">Transmembrane helix</keyword>
<proteinExistence type="inferred from homology"/>
<dbReference type="Proteomes" id="UP000238479">
    <property type="component" value="Chromosome 4"/>
</dbReference>
<comment type="similarity">
    <text evidence="5">Belongs to the BI1 family.</text>
</comment>
<organism evidence="6 7">
    <name type="scientific">Rosa chinensis</name>
    <name type="common">China rose</name>
    <dbReference type="NCBI Taxonomy" id="74649"/>
    <lineage>
        <taxon>Eukaryota</taxon>
        <taxon>Viridiplantae</taxon>
        <taxon>Streptophyta</taxon>
        <taxon>Embryophyta</taxon>
        <taxon>Tracheophyta</taxon>
        <taxon>Spermatophyta</taxon>
        <taxon>Magnoliopsida</taxon>
        <taxon>eudicotyledons</taxon>
        <taxon>Gunneridae</taxon>
        <taxon>Pentapetalae</taxon>
        <taxon>rosids</taxon>
        <taxon>fabids</taxon>
        <taxon>Rosales</taxon>
        <taxon>Rosaceae</taxon>
        <taxon>Rosoideae</taxon>
        <taxon>Rosoideae incertae sedis</taxon>
        <taxon>Rosa</taxon>
    </lineage>
</organism>
<dbReference type="AlphaFoldDB" id="A0A2P6QPH3"/>
<evidence type="ECO:0000256" key="2">
    <source>
        <dbReference type="ARBA" id="ARBA00022692"/>
    </source>
</evidence>
<dbReference type="EMBL" id="PDCK01000042">
    <property type="protein sequence ID" value="PRQ36091.1"/>
    <property type="molecule type" value="Genomic_DNA"/>
</dbReference>
<dbReference type="PANTHER" id="PTHR23291">
    <property type="entry name" value="BAX INHIBITOR-RELATED"/>
    <property type="match status" value="1"/>
</dbReference>
<dbReference type="OMA" id="CCAYIVY"/>
<feature type="transmembrane region" description="Helical" evidence="5">
    <location>
        <begin position="216"/>
        <end position="238"/>
    </location>
</feature>
<gene>
    <name evidence="6" type="ORF">RchiOBHm_Chr4g0387621</name>
</gene>
<evidence type="ECO:0000256" key="4">
    <source>
        <dbReference type="ARBA" id="ARBA00023136"/>
    </source>
</evidence>
<accession>A0A2P6QPH3</accession>
<evidence type="ECO:0008006" key="8">
    <source>
        <dbReference type="Google" id="ProtNLM"/>
    </source>
</evidence>
<feature type="transmembrane region" description="Helical" evidence="5">
    <location>
        <begin position="186"/>
        <end position="204"/>
    </location>
</feature>
<dbReference type="GO" id="GO:0016020">
    <property type="term" value="C:membrane"/>
    <property type="evidence" value="ECO:0007669"/>
    <property type="project" value="UniProtKB-SubCell"/>
</dbReference>
<evidence type="ECO:0000313" key="6">
    <source>
        <dbReference type="EMBL" id="PRQ36091.1"/>
    </source>
</evidence>
<evidence type="ECO:0000256" key="5">
    <source>
        <dbReference type="RuleBase" id="RU004379"/>
    </source>
</evidence>
<comment type="subcellular location">
    <subcellularLocation>
        <location evidence="1">Membrane</location>
        <topology evidence="1">Multi-pass membrane protein</topology>
    </subcellularLocation>
</comment>
<dbReference type="PANTHER" id="PTHR23291:SF126">
    <property type="entry name" value="BI1-LIKE PROTEIN"/>
    <property type="match status" value="1"/>
</dbReference>
<feature type="transmembrane region" description="Helical" evidence="5">
    <location>
        <begin position="154"/>
        <end position="174"/>
    </location>
</feature>
<keyword evidence="7" id="KW-1185">Reference proteome</keyword>
<dbReference type="InterPro" id="IPR006214">
    <property type="entry name" value="Bax_inhibitor_1-related"/>
</dbReference>